<evidence type="ECO:0000313" key="7">
    <source>
        <dbReference type="EMBL" id="KAF2273199.1"/>
    </source>
</evidence>
<dbReference type="Gene3D" id="3.80.20.20">
    <property type="entry name" value="Receptor L-domain"/>
    <property type="match status" value="2"/>
</dbReference>
<protein>
    <recommendedName>
        <fullName evidence="9">GPI-anchored cell wall organization protein Ecm33</fullName>
    </recommendedName>
</protein>
<evidence type="ECO:0000256" key="5">
    <source>
        <dbReference type="ARBA" id="ARBA00023180"/>
    </source>
</evidence>
<dbReference type="GO" id="GO:0005886">
    <property type="term" value="C:plasma membrane"/>
    <property type="evidence" value="ECO:0007669"/>
    <property type="project" value="TreeGrafter"/>
</dbReference>
<sequence length="389" mass="41058">MSPAIKFALPMLAAAGSAYGTHTATSTIQNQGDATGIASCKTFSGSIAIKTDVASPINLDGVKVIDGSLEINNNSAIPQLGADSLEEITGDFILKEVPSLNSISMPKIKQVKAIRWSGLPNLRALGFGGPVEKADVVIIENTQLVNLEGLNLSSVNYMLIANNQLIDSIDMKLEHVDESLTITANSPELKVTFPNLVWAYNMTFRNCSTVEVPSVEKLNNSLNLIGNVFDSFHAPNLTELGGALAIVSNTELTNLTFPELTKVGANLQIANNTKLSEINGFPKLKTISGALDFNGNMSKIDIPNLSDVKGTFNIQSTGDVQGTCDDFFKPLKSKGRIQGPFVCKGFVEKPGGEGTDPKVTGNPKKTGSASTANAPASALLIGLAAAFFL</sequence>
<evidence type="ECO:0000313" key="8">
    <source>
        <dbReference type="Proteomes" id="UP000800097"/>
    </source>
</evidence>
<evidence type="ECO:0000256" key="1">
    <source>
        <dbReference type="ARBA" id="ARBA00004191"/>
    </source>
</evidence>
<dbReference type="GO" id="GO:0009986">
    <property type="term" value="C:cell surface"/>
    <property type="evidence" value="ECO:0007669"/>
    <property type="project" value="TreeGrafter"/>
</dbReference>
<keyword evidence="4" id="KW-0732">Signal</keyword>
<dbReference type="SUPFAM" id="SSF52058">
    <property type="entry name" value="L domain-like"/>
    <property type="match status" value="2"/>
</dbReference>
<name>A0A6A6JDD1_WESOR</name>
<evidence type="ECO:0000256" key="4">
    <source>
        <dbReference type="ARBA" id="ARBA00022729"/>
    </source>
</evidence>
<evidence type="ECO:0000256" key="3">
    <source>
        <dbReference type="ARBA" id="ARBA00022525"/>
    </source>
</evidence>
<dbReference type="PANTHER" id="PTHR31018">
    <property type="entry name" value="SPORULATION-SPECIFIC PROTEIN-RELATED"/>
    <property type="match status" value="1"/>
</dbReference>
<dbReference type="RefSeq" id="XP_033650738.1">
    <property type="nucleotide sequence ID" value="XM_033795942.1"/>
</dbReference>
<dbReference type="GeneID" id="54549117"/>
<dbReference type="InterPro" id="IPR036941">
    <property type="entry name" value="Rcpt_L-dom_sf"/>
</dbReference>
<dbReference type="GO" id="GO:0009277">
    <property type="term" value="C:fungal-type cell wall"/>
    <property type="evidence" value="ECO:0007669"/>
    <property type="project" value="TreeGrafter"/>
</dbReference>
<gene>
    <name evidence="7" type="ORF">EI97DRAFT_384044</name>
</gene>
<dbReference type="Proteomes" id="UP000800097">
    <property type="component" value="Unassembled WGS sequence"/>
</dbReference>
<feature type="region of interest" description="Disordered" evidence="6">
    <location>
        <begin position="348"/>
        <end position="371"/>
    </location>
</feature>
<keyword evidence="2" id="KW-0134">Cell wall</keyword>
<keyword evidence="5" id="KW-0325">Glycoprotein</keyword>
<dbReference type="AlphaFoldDB" id="A0A6A6JDD1"/>
<dbReference type="PANTHER" id="PTHR31018:SF3">
    <property type="entry name" value="RECEPTOR PROTEIN-TYROSINE KINASE"/>
    <property type="match status" value="1"/>
</dbReference>
<dbReference type="EMBL" id="ML986512">
    <property type="protein sequence ID" value="KAF2273199.1"/>
    <property type="molecule type" value="Genomic_DNA"/>
</dbReference>
<dbReference type="OrthoDB" id="536881at2759"/>
<keyword evidence="3" id="KW-0964">Secreted</keyword>
<dbReference type="InterPro" id="IPR051648">
    <property type="entry name" value="CWI-Assembly_Regulator"/>
</dbReference>
<evidence type="ECO:0008006" key="9">
    <source>
        <dbReference type="Google" id="ProtNLM"/>
    </source>
</evidence>
<proteinExistence type="predicted"/>
<comment type="subcellular location">
    <subcellularLocation>
        <location evidence="1">Secreted</location>
        <location evidence="1">Cell wall</location>
    </subcellularLocation>
</comment>
<evidence type="ECO:0000256" key="6">
    <source>
        <dbReference type="SAM" id="MobiDB-lite"/>
    </source>
</evidence>
<accession>A0A6A6JDD1</accession>
<dbReference type="GO" id="GO:0031505">
    <property type="term" value="P:fungal-type cell wall organization"/>
    <property type="evidence" value="ECO:0007669"/>
    <property type="project" value="TreeGrafter"/>
</dbReference>
<organism evidence="7 8">
    <name type="scientific">Westerdykella ornata</name>
    <dbReference type="NCBI Taxonomy" id="318751"/>
    <lineage>
        <taxon>Eukaryota</taxon>
        <taxon>Fungi</taxon>
        <taxon>Dikarya</taxon>
        <taxon>Ascomycota</taxon>
        <taxon>Pezizomycotina</taxon>
        <taxon>Dothideomycetes</taxon>
        <taxon>Pleosporomycetidae</taxon>
        <taxon>Pleosporales</taxon>
        <taxon>Sporormiaceae</taxon>
        <taxon>Westerdykella</taxon>
    </lineage>
</organism>
<dbReference type="Pfam" id="PF12454">
    <property type="entry name" value="Ecm33"/>
    <property type="match status" value="1"/>
</dbReference>
<keyword evidence="8" id="KW-1185">Reference proteome</keyword>
<evidence type="ECO:0000256" key="2">
    <source>
        <dbReference type="ARBA" id="ARBA00022512"/>
    </source>
</evidence>
<reference evidence="7" key="1">
    <citation type="journal article" date="2020" name="Stud. Mycol.">
        <title>101 Dothideomycetes genomes: a test case for predicting lifestyles and emergence of pathogens.</title>
        <authorList>
            <person name="Haridas S."/>
            <person name="Albert R."/>
            <person name="Binder M."/>
            <person name="Bloem J."/>
            <person name="Labutti K."/>
            <person name="Salamov A."/>
            <person name="Andreopoulos B."/>
            <person name="Baker S."/>
            <person name="Barry K."/>
            <person name="Bills G."/>
            <person name="Bluhm B."/>
            <person name="Cannon C."/>
            <person name="Castanera R."/>
            <person name="Culley D."/>
            <person name="Daum C."/>
            <person name="Ezra D."/>
            <person name="Gonzalez J."/>
            <person name="Henrissat B."/>
            <person name="Kuo A."/>
            <person name="Liang C."/>
            <person name="Lipzen A."/>
            <person name="Lutzoni F."/>
            <person name="Magnuson J."/>
            <person name="Mondo S."/>
            <person name="Nolan M."/>
            <person name="Ohm R."/>
            <person name="Pangilinan J."/>
            <person name="Park H.-J."/>
            <person name="Ramirez L."/>
            <person name="Alfaro M."/>
            <person name="Sun H."/>
            <person name="Tritt A."/>
            <person name="Yoshinaga Y."/>
            <person name="Zwiers L.-H."/>
            <person name="Turgeon B."/>
            <person name="Goodwin S."/>
            <person name="Spatafora J."/>
            <person name="Crous P."/>
            <person name="Grigoriev I."/>
        </authorList>
    </citation>
    <scope>NUCLEOTIDE SEQUENCE</scope>
    <source>
        <strain evidence="7">CBS 379.55</strain>
    </source>
</reference>